<proteinExistence type="predicted"/>
<evidence type="ECO:0000313" key="2">
    <source>
        <dbReference type="Proteomes" id="UP000031977"/>
    </source>
</evidence>
<name>A0A0C3DE67_9VIBR</name>
<keyword evidence="2" id="KW-1185">Reference proteome</keyword>
<gene>
    <name evidence="1" type="ORF">SU60_18190</name>
</gene>
<dbReference type="Proteomes" id="UP000031977">
    <property type="component" value="Unassembled WGS sequence"/>
</dbReference>
<organism evidence="1 2">
    <name type="scientific">Vibrio mytili</name>
    <dbReference type="NCBI Taxonomy" id="50718"/>
    <lineage>
        <taxon>Bacteria</taxon>
        <taxon>Pseudomonadati</taxon>
        <taxon>Pseudomonadota</taxon>
        <taxon>Gammaproteobacteria</taxon>
        <taxon>Vibrionales</taxon>
        <taxon>Vibrionaceae</taxon>
        <taxon>Vibrio</taxon>
    </lineage>
</organism>
<accession>A0A0C3DE67</accession>
<dbReference type="EMBL" id="JXOK01000076">
    <property type="protein sequence ID" value="KIN09629.1"/>
    <property type="molecule type" value="Genomic_DNA"/>
</dbReference>
<protein>
    <submittedName>
        <fullName evidence="1">Uncharacterized protein</fullName>
    </submittedName>
</protein>
<evidence type="ECO:0000313" key="1">
    <source>
        <dbReference type="EMBL" id="KIN09629.1"/>
    </source>
</evidence>
<dbReference type="AlphaFoldDB" id="A0A0C3DE67"/>
<comment type="caution">
    <text evidence="1">The sequence shown here is derived from an EMBL/GenBank/DDBJ whole genome shotgun (WGS) entry which is preliminary data.</text>
</comment>
<reference evidence="1 2" key="1">
    <citation type="submission" date="2015-01" db="EMBL/GenBank/DDBJ databases">
        <title>Draft genome of Vibrio mytili type strain CAIM 528.</title>
        <authorList>
            <person name="Gonzalez-Castillo A."/>
            <person name="Gomez-Gil B."/>
            <person name="Enciso-Ibarra J."/>
        </authorList>
    </citation>
    <scope>NUCLEOTIDE SEQUENCE [LARGE SCALE GENOMIC DNA]</scope>
    <source>
        <strain evidence="1 2">CAIM 528</strain>
    </source>
</reference>
<sequence length="59" mass="6687">MMVRIKTTNCYNITLVFDKSSLFSQENSTEIGVLAGLAERKIDSQQVKARSQGKIKYFV</sequence>